<dbReference type="OrthoDB" id="202234at2759"/>
<comment type="domain">
    <text evidence="4">The HXXXXD motif is essential for acyltransferase activity and may constitute the binding site for the phosphate moiety of the glycerol-3-phosphate.</text>
</comment>
<gene>
    <name evidence="7" type="ordered locus">Ecym_2773</name>
</gene>
<dbReference type="OMA" id="MPRPLCY"/>
<dbReference type="PANTHER" id="PTHR10434">
    <property type="entry name" value="1-ACYL-SN-GLYCEROL-3-PHOSPHATE ACYLTRANSFERASE"/>
    <property type="match status" value="1"/>
</dbReference>
<dbReference type="RefSeq" id="XP_003645289.1">
    <property type="nucleotide sequence ID" value="XM_003645241.1"/>
</dbReference>
<comment type="catalytic activity">
    <reaction evidence="4">
        <text>a 1-acyl-sn-glycero-3-phosphate + an acyl-CoA = a 1,2-diacyl-sn-glycero-3-phosphate + CoA</text>
        <dbReference type="Rhea" id="RHEA:19709"/>
        <dbReference type="ChEBI" id="CHEBI:57287"/>
        <dbReference type="ChEBI" id="CHEBI:57970"/>
        <dbReference type="ChEBI" id="CHEBI:58342"/>
        <dbReference type="ChEBI" id="CHEBI:58608"/>
        <dbReference type="EC" id="2.3.1.51"/>
    </reaction>
</comment>
<keyword evidence="4" id="KW-0594">Phospholipid biosynthesis</keyword>
<dbReference type="NCBIfam" id="TIGR00530">
    <property type="entry name" value="AGP_acyltrn"/>
    <property type="match status" value="1"/>
</dbReference>
<dbReference type="KEGG" id="erc:Ecym_2773"/>
<evidence type="ECO:0000313" key="7">
    <source>
        <dbReference type="EMBL" id="AET38472.1"/>
    </source>
</evidence>
<name>G8JQ09_ERECY</name>
<keyword evidence="8" id="KW-1185">Reference proteome</keyword>
<keyword evidence="4" id="KW-0443">Lipid metabolism</keyword>
<dbReference type="HOGENOM" id="CLU_027938_10_0_1"/>
<dbReference type="Proteomes" id="UP000006790">
    <property type="component" value="Chromosome 2"/>
</dbReference>
<evidence type="ECO:0000259" key="6">
    <source>
        <dbReference type="SMART" id="SM00563"/>
    </source>
</evidence>
<dbReference type="FunCoup" id="G8JQ09">
    <property type="interactions" value="275"/>
</dbReference>
<dbReference type="SUPFAM" id="SSF69593">
    <property type="entry name" value="Glycerol-3-phosphate (1)-acyltransferase"/>
    <property type="match status" value="1"/>
</dbReference>
<evidence type="ECO:0000256" key="5">
    <source>
        <dbReference type="SAM" id="MobiDB-lite"/>
    </source>
</evidence>
<comment type="similarity">
    <text evidence="1 4">Belongs to the 1-acyl-sn-glycerol-3-phosphate acyltransferase family.</text>
</comment>
<keyword evidence="2 4" id="KW-0808">Transferase</keyword>
<dbReference type="GeneID" id="11472019"/>
<dbReference type="GO" id="GO:0006654">
    <property type="term" value="P:phosphatidic acid biosynthetic process"/>
    <property type="evidence" value="ECO:0007669"/>
    <property type="project" value="TreeGrafter"/>
</dbReference>
<dbReference type="GO" id="GO:0005811">
    <property type="term" value="C:lipid droplet"/>
    <property type="evidence" value="ECO:0007669"/>
    <property type="project" value="EnsemblFungi"/>
</dbReference>
<dbReference type="STRING" id="931890.G8JQ09"/>
<evidence type="ECO:0000256" key="4">
    <source>
        <dbReference type="RuleBase" id="RU361267"/>
    </source>
</evidence>
<organism evidence="7 8">
    <name type="scientific">Eremothecium cymbalariae (strain CBS 270.75 / DBVPG 7215 / KCTC 17166 / NRRL Y-17582)</name>
    <name type="common">Yeast</name>
    <dbReference type="NCBI Taxonomy" id="931890"/>
    <lineage>
        <taxon>Eukaryota</taxon>
        <taxon>Fungi</taxon>
        <taxon>Dikarya</taxon>
        <taxon>Ascomycota</taxon>
        <taxon>Saccharomycotina</taxon>
        <taxon>Saccharomycetes</taxon>
        <taxon>Saccharomycetales</taxon>
        <taxon>Saccharomycetaceae</taxon>
        <taxon>Eremothecium</taxon>
    </lineage>
</organism>
<evidence type="ECO:0000256" key="1">
    <source>
        <dbReference type="ARBA" id="ARBA00008655"/>
    </source>
</evidence>
<dbReference type="GO" id="GO:0016020">
    <property type="term" value="C:membrane"/>
    <property type="evidence" value="ECO:0007669"/>
    <property type="project" value="InterPro"/>
</dbReference>
<evidence type="ECO:0000313" key="8">
    <source>
        <dbReference type="Proteomes" id="UP000006790"/>
    </source>
</evidence>
<dbReference type="eggNOG" id="KOG2848">
    <property type="taxonomic scope" value="Eukaryota"/>
</dbReference>
<dbReference type="EC" id="2.3.1.51" evidence="4"/>
<dbReference type="InterPro" id="IPR004552">
    <property type="entry name" value="AGP_acyltrans"/>
</dbReference>
<dbReference type="PANTHER" id="PTHR10434:SF11">
    <property type="entry name" value="1-ACYL-SN-GLYCEROL-3-PHOSPHATE ACYLTRANSFERASE"/>
    <property type="match status" value="1"/>
</dbReference>
<accession>G8JQ09</accession>
<reference evidence="8" key="1">
    <citation type="journal article" date="2012" name="G3 (Bethesda)">
        <title>Pichia sorbitophila, an interspecies yeast hybrid reveals early steps of genome resolution following polyploidization.</title>
        <authorList>
            <person name="Leh Louis V."/>
            <person name="Despons L."/>
            <person name="Friedrich A."/>
            <person name="Martin T."/>
            <person name="Durrens P."/>
            <person name="Casaregola S."/>
            <person name="Neuveglise C."/>
            <person name="Fairhead C."/>
            <person name="Marck C."/>
            <person name="Cruz J.A."/>
            <person name="Straub M.L."/>
            <person name="Kugler V."/>
            <person name="Sacerdot C."/>
            <person name="Uzunov Z."/>
            <person name="Thierry A."/>
            <person name="Weiss S."/>
            <person name="Bleykasten C."/>
            <person name="De Montigny J."/>
            <person name="Jacques N."/>
            <person name="Jung P."/>
            <person name="Lemaire M."/>
            <person name="Mallet S."/>
            <person name="Morel G."/>
            <person name="Richard G.F."/>
            <person name="Sarkar A."/>
            <person name="Savel G."/>
            <person name="Schacherer J."/>
            <person name="Seret M.L."/>
            <person name="Talla E."/>
            <person name="Samson G."/>
            <person name="Jubin C."/>
            <person name="Poulain J."/>
            <person name="Vacherie B."/>
            <person name="Barbe V."/>
            <person name="Pelletier E."/>
            <person name="Sherman D.J."/>
            <person name="Westhof E."/>
            <person name="Weissenbach J."/>
            <person name="Baret P.V."/>
            <person name="Wincker P."/>
            <person name="Gaillardin C."/>
            <person name="Dujon B."/>
            <person name="Souciet J.L."/>
        </authorList>
    </citation>
    <scope>NUCLEOTIDE SEQUENCE [LARGE SCALE GENOMIC DNA]</scope>
    <source>
        <strain evidence="8">CBS 270.75 / DBVPG 7215 / KCTC 17166 / NRRL Y-17582</strain>
    </source>
</reference>
<dbReference type="EMBL" id="CP002498">
    <property type="protein sequence ID" value="AET38472.1"/>
    <property type="molecule type" value="Genomic_DNA"/>
</dbReference>
<dbReference type="GO" id="GO:0003841">
    <property type="term" value="F:1-acylglycerol-3-phosphate O-acyltransferase activity"/>
    <property type="evidence" value="ECO:0007669"/>
    <property type="project" value="UniProtKB-UniRule"/>
</dbReference>
<dbReference type="InterPro" id="IPR002123">
    <property type="entry name" value="Plipid/glycerol_acylTrfase"/>
</dbReference>
<dbReference type="Pfam" id="PF01553">
    <property type="entry name" value="Acyltransferase"/>
    <property type="match status" value="1"/>
</dbReference>
<keyword evidence="3 4" id="KW-0012">Acyltransferase</keyword>
<dbReference type="InParanoid" id="G8JQ09"/>
<feature type="domain" description="Phospholipid/glycerol acyltransferase" evidence="6">
    <location>
        <begin position="75"/>
        <end position="192"/>
    </location>
</feature>
<dbReference type="CDD" id="cd07989">
    <property type="entry name" value="LPLAT_AGPAT-like"/>
    <property type="match status" value="1"/>
</dbReference>
<protein>
    <recommendedName>
        <fullName evidence="4">1-acyl-sn-glycerol-3-phosphate acyltransferase</fullName>
        <ecNumber evidence="4">2.3.1.51</ecNumber>
    </recommendedName>
</protein>
<feature type="compositionally biased region" description="Polar residues" evidence="5">
    <location>
        <begin position="259"/>
        <end position="269"/>
    </location>
</feature>
<dbReference type="GO" id="GO:0005783">
    <property type="term" value="C:endoplasmic reticulum"/>
    <property type="evidence" value="ECO:0007669"/>
    <property type="project" value="TreeGrafter"/>
</dbReference>
<dbReference type="PROSITE" id="PS51257">
    <property type="entry name" value="PROKAR_LIPOPROTEIN"/>
    <property type="match status" value="1"/>
</dbReference>
<proteinExistence type="inferred from homology"/>
<dbReference type="SMART" id="SM00563">
    <property type="entry name" value="PlsC"/>
    <property type="match status" value="1"/>
</dbReference>
<keyword evidence="4" id="KW-0444">Lipid biosynthesis</keyword>
<sequence>MGFFSKLSFYAKSVLAVVLLSSCSLYGVVAAVLLSLVGKRRLAQWTTARAFNYIVGPAIGVNVKVINADKIKVPAVFVSNHQSELDILVLGKIFVPGCTVTAKESLKWVPLLGWFMYLSGTVFLNRSNREKSVGTLKSALESLKRDKRALWIYPEGTRSYSTKLKMLPFKKGAFHLAQQAQIPIIPVVVSNTSTLFCPKLGIFNSGVMTCKVLDPISTQDLKKEDIGELVEDVYQLMQTEYENMGYSEAVPGSELPPDAQSQLHPCSSGESEDFKEIDETTSLLQ</sequence>
<evidence type="ECO:0000256" key="3">
    <source>
        <dbReference type="ARBA" id="ARBA00023315"/>
    </source>
</evidence>
<keyword evidence="4" id="KW-1208">Phospholipid metabolism</keyword>
<dbReference type="AlphaFoldDB" id="G8JQ09"/>
<feature type="region of interest" description="Disordered" evidence="5">
    <location>
        <begin position="247"/>
        <end position="285"/>
    </location>
</feature>
<evidence type="ECO:0000256" key="2">
    <source>
        <dbReference type="ARBA" id="ARBA00022679"/>
    </source>
</evidence>